<evidence type="ECO:0000313" key="2">
    <source>
        <dbReference type="Proteomes" id="UP000217790"/>
    </source>
</evidence>
<dbReference type="Proteomes" id="UP000217790">
    <property type="component" value="Unassembled WGS sequence"/>
</dbReference>
<organism evidence="1 2">
    <name type="scientific">Armillaria gallica</name>
    <name type="common">Bulbous honey fungus</name>
    <name type="synonym">Armillaria bulbosa</name>
    <dbReference type="NCBI Taxonomy" id="47427"/>
    <lineage>
        <taxon>Eukaryota</taxon>
        <taxon>Fungi</taxon>
        <taxon>Dikarya</taxon>
        <taxon>Basidiomycota</taxon>
        <taxon>Agaricomycotina</taxon>
        <taxon>Agaricomycetes</taxon>
        <taxon>Agaricomycetidae</taxon>
        <taxon>Agaricales</taxon>
        <taxon>Marasmiineae</taxon>
        <taxon>Physalacriaceae</taxon>
        <taxon>Armillaria</taxon>
    </lineage>
</organism>
<protein>
    <submittedName>
        <fullName evidence="1">Uncharacterized protein</fullName>
    </submittedName>
</protein>
<proteinExistence type="predicted"/>
<sequence>MERLKTRKRNKQQHKPTVLAQDSIQAWPQLTDVKEIKATDGGLRAAIDYLTPREKQARRRAPLRGPGSANRMVVISLKITLDKTKIIPTFGDIIHCQPGLIGRQVHMLPEIFHSQDAGFDEESPPELLKVALYEIVTSDCTTVQKRFSMVNVCIESMAGKFAAYWMISTTHFLPLVEASSLHSTGMPPYLARDFLKDEGMSHLYRHDLETLFDFCQCSIAITRPSKAALRANTASNLTEG</sequence>
<dbReference type="AlphaFoldDB" id="A0A2H3D2W8"/>
<accession>A0A2H3D2W8</accession>
<keyword evidence="2" id="KW-1185">Reference proteome</keyword>
<name>A0A2H3D2W8_ARMGA</name>
<dbReference type="EMBL" id="KZ293668">
    <property type="protein sequence ID" value="PBK89631.1"/>
    <property type="molecule type" value="Genomic_DNA"/>
</dbReference>
<reference evidence="2" key="1">
    <citation type="journal article" date="2017" name="Nat. Ecol. Evol.">
        <title>Genome expansion and lineage-specific genetic innovations in the forest pathogenic fungi Armillaria.</title>
        <authorList>
            <person name="Sipos G."/>
            <person name="Prasanna A.N."/>
            <person name="Walter M.C."/>
            <person name="O'Connor E."/>
            <person name="Balint B."/>
            <person name="Krizsan K."/>
            <person name="Kiss B."/>
            <person name="Hess J."/>
            <person name="Varga T."/>
            <person name="Slot J."/>
            <person name="Riley R."/>
            <person name="Boka B."/>
            <person name="Rigling D."/>
            <person name="Barry K."/>
            <person name="Lee J."/>
            <person name="Mihaltcheva S."/>
            <person name="LaButti K."/>
            <person name="Lipzen A."/>
            <person name="Waldron R."/>
            <person name="Moloney N.M."/>
            <person name="Sperisen C."/>
            <person name="Kredics L."/>
            <person name="Vagvoelgyi C."/>
            <person name="Patrignani A."/>
            <person name="Fitzpatrick D."/>
            <person name="Nagy I."/>
            <person name="Doyle S."/>
            <person name="Anderson J.B."/>
            <person name="Grigoriev I.V."/>
            <person name="Gueldener U."/>
            <person name="Muensterkoetter M."/>
            <person name="Nagy L.G."/>
        </authorList>
    </citation>
    <scope>NUCLEOTIDE SEQUENCE [LARGE SCALE GENOMIC DNA]</scope>
    <source>
        <strain evidence="2">Ar21-2</strain>
    </source>
</reference>
<evidence type="ECO:0000313" key="1">
    <source>
        <dbReference type="EMBL" id="PBK89631.1"/>
    </source>
</evidence>
<dbReference type="OrthoDB" id="5569250at2759"/>
<dbReference type="InParanoid" id="A0A2H3D2W8"/>
<gene>
    <name evidence="1" type="ORF">ARMGADRAFT_1064987</name>
</gene>